<organism evidence="3 4">
    <name type="scientific">Leptosphaeria maculans (strain JN3 / isolate v23.1.3 / race Av1-4-5-6-7-8)</name>
    <name type="common">Blackleg fungus</name>
    <name type="synonym">Phoma lingam</name>
    <dbReference type="NCBI Taxonomy" id="985895"/>
    <lineage>
        <taxon>Eukaryota</taxon>
        <taxon>Fungi</taxon>
        <taxon>Dikarya</taxon>
        <taxon>Ascomycota</taxon>
        <taxon>Pezizomycotina</taxon>
        <taxon>Dothideomycetes</taxon>
        <taxon>Pleosporomycetidae</taxon>
        <taxon>Pleosporales</taxon>
        <taxon>Pleosporineae</taxon>
        <taxon>Leptosphaeriaceae</taxon>
        <taxon>Plenodomus</taxon>
        <taxon>Plenodomus lingam/Leptosphaeria maculans species complex</taxon>
    </lineage>
</organism>
<gene>
    <name evidence="3" type="ORF">LEMA_P002310.1</name>
</gene>
<dbReference type="EMBL" id="FP929139">
    <property type="protein sequence ID" value="CBY01444.1"/>
    <property type="molecule type" value="Genomic_DNA"/>
</dbReference>
<dbReference type="HOGENOM" id="CLU_1337723_0_0_1"/>
<reference evidence="4" key="1">
    <citation type="journal article" date="2011" name="Nat. Commun.">
        <title>Effector diversification within compartments of the Leptosphaeria maculans genome affected by Repeat-Induced Point mutations.</title>
        <authorList>
            <person name="Rouxel T."/>
            <person name="Grandaubert J."/>
            <person name="Hane J.K."/>
            <person name="Hoede C."/>
            <person name="van de Wouw A.P."/>
            <person name="Couloux A."/>
            <person name="Dominguez V."/>
            <person name="Anthouard V."/>
            <person name="Bally P."/>
            <person name="Bourras S."/>
            <person name="Cozijnsen A.J."/>
            <person name="Ciuffetti L.M."/>
            <person name="Degrave A."/>
            <person name="Dilmaghani A."/>
            <person name="Duret L."/>
            <person name="Fudal I."/>
            <person name="Goodwin S.B."/>
            <person name="Gout L."/>
            <person name="Glaser N."/>
            <person name="Linglin J."/>
            <person name="Kema G.H.J."/>
            <person name="Lapalu N."/>
            <person name="Lawrence C.B."/>
            <person name="May K."/>
            <person name="Meyer M."/>
            <person name="Ollivier B."/>
            <person name="Poulain J."/>
            <person name="Schoch C.L."/>
            <person name="Simon A."/>
            <person name="Spatafora J.W."/>
            <person name="Stachowiak A."/>
            <person name="Turgeon B.G."/>
            <person name="Tyler B.M."/>
            <person name="Vincent D."/>
            <person name="Weissenbach J."/>
            <person name="Amselem J."/>
            <person name="Quesneville H."/>
            <person name="Oliver R.P."/>
            <person name="Wincker P."/>
            <person name="Balesdent M.-H."/>
            <person name="Howlett B.J."/>
        </authorList>
    </citation>
    <scope>NUCLEOTIDE SEQUENCE [LARGE SCALE GENOMIC DNA]</scope>
    <source>
        <strain evidence="4">JN3 / isolate v23.1.3 / race Av1-4-5-6-7-8</strain>
    </source>
</reference>
<keyword evidence="1" id="KW-1133">Transmembrane helix</keyword>
<evidence type="ECO:0000313" key="3">
    <source>
        <dbReference type="EMBL" id="CBY01444.1"/>
    </source>
</evidence>
<name>E5AE05_LEPMJ</name>
<keyword evidence="1" id="KW-0812">Transmembrane</keyword>
<evidence type="ECO:0000256" key="2">
    <source>
        <dbReference type="SAM" id="SignalP"/>
    </source>
</evidence>
<keyword evidence="2" id="KW-0732">Signal</keyword>
<keyword evidence="1" id="KW-0472">Membrane</keyword>
<protein>
    <submittedName>
        <fullName evidence="3">Predicted protein</fullName>
    </submittedName>
</protein>
<feature type="transmembrane region" description="Helical" evidence="1">
    <location>
        <begin position="55"/>
        <end position="82"/>
    </location>
</feature>
<dbReference type="OrthoDB" id="10601292at2759"/>
<accession>E5AE05</accession>
<proteinExistence type="predicted"/>
<evidence type="ECO:0000256" key="1">
    <source>
        <dbReference type="SAM" id="Phobius"/>
    </source>
</evidence>
<keyword evidence="4" id="KW-1185">Reference proteome</keyword>
<feature type="signal peptide" evidence="2">
    <location>
        <begin position="1"/>
        <end position="31"/>
    </location>
</feature>
<dbReference type="GeneID" id="13290738"/>
<dbReference type="Proteomes" id="UP000002668">
    <property type="component" value="Genome"/>
</dbReference>
<evidence type="ECO:0000313" key="4">
    <source>
        <dbReference type="Proteomes" id="UP000002668"/>
    </source>
</evidence>
<dbReference type="VEuPathDB" id="FungiDB:LEMA_P002310.1"/>
<sequence>MTMVIETLFFLLSLFLFSLLSVLSLLPGVNALDVTNEFLGILRQMRDHLKPPLPPAYMSAAIILGIIFGTSLLARLAAAWGLLATWARTIVPGQLAHSRCRWILECLAIIVLWVEGLIWPFKLENWETRARTAEAALALSRGETATAQAALALSQVDTRLAHQETAAVRAELAAAVQEERHRRATMDIQLRRLRELFGRLQEAMA</sequence>
<feature type="transmembrane region" description="Helical" evidence="1">
    <location>
        <begin position="102"/>
        <end position="121"/>
    </location>
</feature>
<feature type="chain" id="PRO_5003192604" evidence="2">
    <location>
        <begin position="32"/>
        <end position="205"/>
    </location>
</feature>
<dbReference type="InParanoid" id="E5AE05"/>
<dbReference type="AlphaFoldDB" id="E5AE05"/>